<reference evidence="5 6" key="1">
    <citation type="journal article" date="2016" name="Front. Microbiol.">
        <title>Genomic Resource of Rice Seed Associated Bacteria.</title>
        <authorList>
            <person name="Midha S."/>
            <person name="Bansal K."/>
            <person name="Sharma S."/>
            <person name="Kumar N."/>
            <person name="Patil P.P."/>
            <person name="Chaudhry V."/>
            <person name="Patil P.B."/>
        </authorList>
    </citation>
    <scope>NUCLEOTIDE SEQUENCE [LARGE SCALE GENOMIC DNA]</scope>
    <source>
        <strain evidence="5 6">NS354</strain>
    </source>
</reference>
<accession>A0A147EME3</accession>
<dbReference type="PROSITE" id="PS00122">
    <property type="entry name" value="CARBOXYLESTERASE_B_1"/>
    <property type="match status" value="1"/>
</dbReference>
<dbReference type="SUPFAM" id="SSF53474">
    <property type="entry name" value="alpha/beta-Hydrolases"/>
    <property type="match status" value="1"/>
</dbReference>
<keyword evidence="6" id="KW-1185">Reference proteome</keyword>
<dbReference type="InterPro" id="IPR029058">
    <property type="entry name" value="AB_hydrolase_fold"/>
</dbReference>
<dbReference type="OrthoDB" id="3199405at2"/>
<dbReference type="RefSeq" id="WP_058594197.1">
    <property type="nucleotide sequence ID" value="NZ_LDRK01000056.1"/>
</dbReference>
<dbReference type="Proteomes" id="UP000070810">
    <property type="component" value="Unassembled WGS sequence"/>
</dbReference>
<evidence type="ECO:0000313" key="5">
    <source>
        <dbReference type="EMBL" id="KTR85502.1"/>
    </source>
</evidence>
<feature type="domain" description="Carboxylesterase type B" evidence="4">
    <location>
        <begin position="12"/>
        <end position="475"/>
    </location>
</feature>
<evidence type="ECO:0000256" key="1">
    <source>
        <dbReference type="ARBA" id="ARBA00005964"/>
    </source>
</evidence>
<protein>
    <recommendedName>
        <fullName evidence="3">Carboxylic ester hydrolase</fullName>
        <ecNumber evidence="3">3.1.1.-</ecNumber>
    </recommendedName>
</protein>
<evidence type="ECO:0000256" key="2">
    <source>
        <dbReference type="ARBA" id="ARBA00022801"/>
    </source>
</evidence>
<dbReference type="PANTHER" id="PTHR11559">
    <property type="entry name" value="CARBOXYLESTERASE"/>
    <property type="match status" value="1"/>
</dbReference>
<dbReference type="InterPro" id="IPR019826">
    <property type="entry name" value="Carboxylesterase_B_AS"/>
</dbReference>
<sequence>MPGSAPGGAPRPLVRTDAGAVRGVWEPIDAALPTGASAAVFRGIPYAAAPVGELRFAAPQPPAPWDGVRDAADFGPTPQRGDAGITLIPEHSVPGDATLNVNVWTPDPSPAAQLPVVVWIHGGGFISGSPASPWYDGRAFARDGIVLVTVSYRLGFTGFGWLDGAPANRGVLDWVRALEWVRQNIAAFGGDADRVTVAGQSAGGGAVLTLLGVPAARGLLRGGYAMSAAIAAPSVEAAAARTRHLARLAGVTPDAAGVSALPEARILELQRRITAPAAPRLLRDVHGLLRDGLMIGPLADGEIVPHDAVHGAALGASAHVPLALCTADDELMGLFAPRPILDRAPRRAVLRGLGASAAAVDRWLAIDEIRATASSVALVGRYATDAVFRSWVPRISRARAASDAAGATWTSRFSWHAPETETGAPRIAGHCSDVPFVFDRLDAPGVERVSGQAPPQALADAVHGALVRFARDGEPGWGADAAGAGPTRVFDLPVHEETDAYASAAALLDEREPHDAPS</sequence>
<evidence type="ECO:0000313" key="6">
    <source>
        <dbReference type="Proteomes" id="UP000070810"/>
    </source>
</evidence>
<organism evidence="5 6">
    <name type="scientific">Leucobacter chromiiresistens</name>
    <dbReference type="NCBI Taxonomy" id="1079994"/>
    <lineage>
        <taxon>Bacteria</taxon>
        <taxon>Bacillati</taxon>
        <taxon>Actinomycetota</taxon>
        <taxon>Actinomycetes</taxon>
        <taxon>Micrococcales</taxon>
        <taxon>Microbacteriaceae</taxon>
        <taxon>Leucobacter</taxon>
    </lineage>
</organism>
<dbReference type="InterPro" id="IPR002018">
    <property type="entry name" value="CarbesteraseB"/>
</dbReference>
<keyword evidence="2 3" id="KW-0378">Hydrolase</keyword>
<evidence type="ECO:0000256" key="3">
    <source>
        <dbReference type="RuleBase" id="RU361235"/>
    </source>
</evidence>
<dbReference type="AlphaFoldDB" id="A0A147EME3"/>
<dbReference type="Pfam" id="PF00135">
    <property type="entry name" value="COesterase"/>
    <property type="match status" value="1"/>
</dbReference>
<dbReference type="EC" id="3.1.1.-" evidence="3"/>
<dbReference type="GO" id="GO:0016787">
    <property type="term" value="F:hydrolase activity"/>
    <property type="evidence" value="ECO:0007669"/>
    <property type="project" value="UniProtKB-KW"/>
</dbReference>
<gene>
    <name evidence="5" type="ORF">NS354_09055</name>
</gene>
<dbReference type="ESTHER" id="9mico-a0a147eme3">
    <property type="family name" value="Carb_B_Bacteria"/>
</dbReference>
<dbReference type="InterPro" id="IPR050309">
    <property type="entry name" value="Type-B_Carboxylest/Lipase"/>
</dbReference>
<comment type="similarity">
    <text evidence="1 3">Belongs to the type-B carboxylesterase/lipase family.</text>
</comment>
<evidence type="ECO:0000259" key="4">
    <source>
        <dbReference type="Pfam" id="PF00135"/>
    </source>
</evidence>
<name>A0A147EME3_9MICO</name>
<dbReference type="PATRIC" id="fig|1079994.3.peg.2023"/>
<dbReference type="Gene3D" id="3.40.50.1820">
    <property type="entry name" value="alpha/beta hydrolase"/>
    <property type="match status" value="1"/>
</dbReference>
<comment type="caution">
    <text evidence="5">The sequence shown here is derived from an EMBL/GenBank/DDBJ whole genome shotgun (WGS) entry which is preliminary data.</text>
</comment>
<dbReference type="EMBL" id="LDRK01000056">
    <property type="protein sequence ID" value="KTR85502.1"/>
    <property type="molecule type" value="Genomic_DNA"/>
</dbReference>
<proteinExistence type="inferred from homology"/>